<dbReference type="InterPro" id="IPR000073">
    <property type="entry name" value="AB_hydrolase_1"/>
</dbReference>
<feature type="domain" description="Serine aminopeptidase S33" evidence="1">
    <location>
        <begin position="34"/>
        <end position="270"/>
    </location>
</feature>
<dbReference type="AlphaFoldDB" id="A0A1D1VC12"/>
<gene>
    <name evidence="2" type="primary">RvY_10206</name>
    <name evidence="2" type="synonym">RvY_10206.1</name>
    <name evidence="2" type="ORF">RvY_10206-1</name>
</gene>
<organism evidence="2 3">
    <name type="scientific">Ramazzottius varieornatus</name>
    <name type="common">Water bear</name>
    <name type="synonym">Tardigrade</name>
    <dbReference type="NCBI Taxonomy" id="947166"/>
    <lineage>
        <taxon>Eukaryota</taxon>
        <taxon>Metazoa</taxon>
        <taxon>Ecdysozoa</taxon>
        <taxon>Tardigrada</taxon>
        <taxon>Eutardigrada</taxon>
        <taxon>Parachela</taxon>
        <taxon>Hypsibioidea</taxon>
        <taxon>Ramazzottiidae</taxon>
        <taxon>Ramazzottius</taxon>
    </lineage>
</organism>
<dbReference type="PANTHER" id="PTHR11614">
    <property type="entry name" value="PHOSPHOLIPASE-RELATED"/>
    <property type="match status" value="1"/>
</dbReference>
<reference evidence="2 3" key="1">
    <citation type="journal article" date="2016" name="Nat. Commun.">
        <title>Extremotolerant tardigrade genome and improved radiotolerance of human cultured cells by tardigrade-unique protein.</title>
        <authorList>
            <person name="Hashimoto T."/>
            <person name="Horikawa D.D."/>
            <person name="Saito Y."/>
            <person name="Kuwahara H."/>
            <person name="Kozuka-Hata H."/>
            <person name="Shin-I T."/>
            <person name="Minakuchi Y."/>
            <person name="Ohishi K."/>
            <person name="Motoyama A."/>
            <person name="Aizu T."/>
            <person name="Enomoto A."/>
            <person name="Kondo K."/>
            <person name="Tanaka S."/>
            <person name="Hara Y."/>
            <person name="Koshikawa S."/>
            <person name="Sagara H."/>
            <person name="Miura T."/>
            <person name="Yokobori S."/>
            <person name="Miyagawa K."/>
            <person name="Suzuki Y."/>
            <person name="Kubo T."/>
            <person name="Oyama M."/>
            <person name="Kohara Y."/>
            <person name="Fujiyama A."/>
            <person name="Arakawa K."/>
            <person name="Katayama T."/>
            <person name="Toyoda A."/>
            <person name="Kunieda T."/>
        </authorList>
    </citation>
    <scope>NUCLEOTIDE SEQUENCE [LARGE SCALE GENOMIC DNA]</scope>
    <source>
        <strain evidence="2 3">YOKOZUNA-1</strain>
    </source>
</reference>
<sequence length="288" mass="32111">MEETDLVPSKESTLRSCTGVELHSYYWYPKDNSTPRAAVFLSHGFGEYLLTYGRVTRALLDHNYLVFGHDHAGFGRSGGKRAHIDSIDQYCRDVECHVSCVKSKLRNMPMFIIGHSMGGVIAVSTGLQFPSLFDGVILLSPGLAIDKKFNNSTMRFLGRTMAKIAPGAGLIQLKAAAITSDPDIIAKYVDDPLIYKGRLKAGWLNAFRRGVDDVNRKMKKVNWPFLCIQAGNDPWIPAAEIKRIMELAASPDKKIVIVPNALHRVFDEPNGIGDDVCRQMVEWLDQRS</sequence>
<dbReference type="InterPro" id="IPR051044">
    <property type="entry name" value="MAG_DAG_Lipase"/>
</dbReference>
<proteinExistence type="predicted"/>
<dbReference type="EMBL" id="BDGG01000005">
    <property type="protein sequence ID" value="GAU99169.1"/>
    <property type="molecule type" value="Genomic_DNA"/>
</dbReference>
<evidence type="ECO:0000313" key="3">
    <source>
        <dbReference type="Proteomes" id="UP000186922"/>
    </source>
</evidence>
<protein>
    <recommendedName>
        <fullName evidence="1">Serine aminopeptidase S33 domain-containing protein</fullName>
    </recommendedName>
</protein>
<keyword evidence="3" id="KW-1185">Reference proteome</keyword>
<name>A0A1D1VC12_RAMVA</name>
<dbReference type="SUPFAM" id="SSF53474">
    <property type="entry name" value="alpha/beta-Hydrolases"/>
    <property type="match status" value="1"/>
</dbReference>
<dbReference type="InterPro" id="IPR029058">
    <property type="entry name" value="AB_hydrolase_fold"/>
</dbReference>
<dbReference type="STRING" id="947166.A0A1D1VC12"/>
<dbReference type="OrthoDB" id="2498029at2759"/>
<dbReference type="Proteomes" id="UP000186922">
    <property type="component" value="Unassembled WGS sequence"/>
</dbReference>
<accession>A0A1D1VC12</accession>
<dbReference type="InterPro" id="IPR022742">
    <property type="entry name" value="Hydrolase_4"/>
</dbReference>
<dbReference type="PRINTS" id="PR00111">
    <property type="entry name" value="ABHYDROLASE"/>
</dbReference>
<evidence type="ECO:0000313" key="2">
    <source>
        <dbReference type="EMBL" id="GAU99169.1"/>
    </source>
</evidence>
<dbReference type="Gene3D" id="3.40.50.1820">
    <property type="entry name" value="alpha/beta hydrolase"/>
    <property type="match status" value="1"/>
</dbReference>
<evidence type="ECO:0000259" key="1">
    <source>
        <dbReference type="Pfam" id="PF12146"/>
    </source>
</evidence>
<dbReference type="Pfam" id="PF12146">
    <property type="entry name" value="Hydrolase_4"/>
    <property type="match status" value="1"/>
</dbReference>
<comment type="caution">
    <text evidence="2">The sequence shown here is derived from an EMBL/GenBank/DDBJ whole genome shotgun (WGS) entry which is preliminary data.</text>
</comment>